<dbReference type="Pfam" id="PF03914">
    <property type="entry name" value="CBF"/>
    <property type="match status" value="1"/>
</dbReference>
<dbReference type="PANTHER" id="PTHR14428">
    <property type="entry name" value="NUCLEOLAR COMPLEX PROTEIN 3"/>
    <property type="match status" value="1"/>
</dbReference>
<dbReference type="InterPro" id="IPR011501">
    <property type="entry name" value="Noc3_N"/>
</dbReference>
<evidence type="ECO:0000256" key="3">
    <source>
        <dbReference type="ARBA" id="ARBA00023054"/>
    </source>
</evidence>
<evidence type="ECO:0000259" key="6">
    <source>
        <dbReference type="Pfam" id="PF03914"/>
    </source>
</evidence>
<keyword evidence="9" id="KW-1185">Reference proteome</keyword>
<evidence type="ECO:0000256" key="2">
    <source>
        <dbReference type="ARBA" id="ARBA00007797"/>
    </source>
</evidence>
<feature type="domain" description="Nucleolar complex-associated protein 3 N-terminal" evidence="7">
    <location>
        <begin position="139"/>
        <end position="231"/>
    </location>
</feature>
<dbReference type="AlphaFoldDB" id="A0A5J4YZ76"/>
<comment type="subcellular location">
    <subcellularLocation>
        <location evidence="1">Nucleus</location>
        <location evidence="1">Nucleolus</location>
    </subcellularLocation>
</comment>
<dbReference type="GO" id="GO:0003682">
    <property type="term" value="F:chromatin binding"/>
    <property type="evidence" value="ECO:0007669"/>
    <property type="project" value="TreeGrafter"/>
</dbReference>
<dbReference type="OMA" id="FGNMANF"/>
<comment type="caution">
    <text evidence="8">The sequence shown here is derived from an EMBL/GenBank/DDBJ whole genome shotgun (WGS) entry which is preliminary data.</text>
</comment>
<feature type="domain" description="CCAAT-binding factor" evidence="6">
    <location>
        <begin position="577"/>
        <end position="686"/>
    </location>
</feature>
<evidence type="ECO:0000259" key="7">
    <source>
        <dbReference type="Pfam" id="PF07540"/>
    </source>
</evidence>
<proteinExistence type="inferred from homology"/>
<dbReference type="Proteomes" id="UP000324585">
    <property type="component" value="Unassembled WGS sequence"/>
</dbReference>
<gene>
    <name evidence="8" type="ORF">FVE85_2088</name>
</gene>
<reference evidence="9" key="1">
    <citation type="journal article" date="2019" name="Nat. Commun.">
        <title>Expansion of phycobilisome linker gene families in mesophilic red algae.</title>
        <authorList>
            <person name="Lee J."/>
            <person name="Kim D."/>
            <person name="Bhattacharya D."/>
            <person name="Yoon H.S."/>
        </authorList>
    </citation>
    <scope>NUCLEOTIDE SEQUENCE [LARGE SCALE GENOMIC DNA]</scope>
    <source>
        <strain evidence="9">CCMP 1328</strain>
    </source>
</reference>
<organism evidence="8 9">
    <name type="scientific">Porphyridium purpureum</name>
    <name type="common">Red alga</name>
    <name type="synonym">Porphyridium cruentum</name>
    <dbReference type="NCBI Taxonomy" id="35688"/>
    <lineage>
        <taxon>Eukaryota</taxon>
        <taxon>Rhodophyta</taxon>
        <taxon>Bangiophyceae</taxon>
        <taxon>Porphyridiales</taxon>
        <taxon>Porphyridiaceae</taxon>
        <taxon>Porphyridium</taxon>
    </lineage>
</organism>
<dbReference type="OrthoDB" id="10263597at2759"/>
<dbReference type="InterPro" id="IPR016903">
    <property type="entry name" value="Nucleolar_cplx-assoc_3"/>
</dbReference>
<evidence type="ECO:0000313" key="9">
    <source>
        <dbReference type="Proteomes" id="UP000324585"/>
    </source>
</evidence>
<comment type="similarity">
    <text evidence="2">Belongs to the CBF/MAK21 family.</text>
</comment>
<feature type="region of interest" description="Disordered" evidence="5">
    <location>
        <begin position="114"/>
        <end position="138"/>
    </location>
</feature>
<dbReference type="GO" id="GO:0005730">
    <property type="term" value="C:nucleolus"/>
    <property type="evidence" value="ECO:0007669"/>
    <property type="project" value="UniProtKB-SubCell"/>
</dbReference>
<name>A0A5J4YZ76_PORPP</name>
<dbReference type="Pfam" id="PF07540">
    <property type="entry name" value="NOC3p"/>
    <property type="match status" value="1"/>
</dbReference>
<dbReference type="PANTHER" id="PTHR14428:SF5">
    <property type="entry name" value="NUCLEOLAR COMPLEX PROTEIN 3 HOMOLOG"/>
    <property type="match status" value="1"/>
</dbReference>
<dbReference type="InterPro" id="IPR005612">
    <property type="entry name" value="CCAAT-binding_factor"/>
</dbReference>
<keyword evidence="4" id="KW-0539">Nucleus</keyword>
<evidence type="ECO:0000256" key="1">
    <source>
        <dbReference type="ARBA" id="ARBA00004604"/>
    </source>
</evidence>
<keyword evidence="3" id="KW-0175">Coiled coil</keyword>
<feature type="compositionally biased region" description="Basic and acidic residues" evidence="5">
    <location>
        <begin position="7"/>
        <end position="19"/>
    </location>
</feature>
<evidence type="ECO:0000256" key="4">
    <source>
        <dbReference type="ARBA" id="ARBA00023242"/>
    </source>
</evidence>
<dbReference type="EMBL" id="VRMN01000003">
    <property type="protein sequence ID" value="KAA8495933.1"/>
    <property type="molecule type" value="Genomic_DNA"/>
</dbReference>
<protein>
    <submittedName>
        <fullName evidence="8">Nucleolar complex protein 3-like</fullName>
    </submittedName>
</protein>
<evidence type="ECO:0000256" key="5">
    <source>
        <dbReference type="SAM" id="MobiDB-lite"/>
    </source>
</evidence>
<dbReference type="GO" id="GO:0006270">
    <property type="term" value="P:DNA replication initiation"/>
    <property type="evidence" value="ECO:0007669"/>
    <property type="project" value="TreeGrafter"/>
</dbReference>
<evidence type="ECO:0000313" key="8">
    <source>
        <dbReference type="EMBL" id="KAA8495933.1"/>
    </source>
</evidence>
<sequence>MGKRKWDRQDGGGRHEDSIKVLANGSRAQRSKRRVGSDEDDEAHAPEFERKARRMFTQVAAPEAPKRMPVLDHGSQSFIKESQREGAPRSAPKKKALVQARPVEAGSLVAVEKVAEQEERKRSDRADSHSKPVHRENEDKNAIAKLAMLLTSDPEKHVKLFNQFSTFYGATNKSKLVRQLAMLTEAHLFMDLCPAYAIRALTEAEASVKVSKDVARVRNFEQSLLLAYGRFLARLIDFVKGIDSRSAGGHARSREGSATGPIGVVKKQTIESIGVTAMTCLSRMLVSLAHFNESSKLATFVCSYLGHRIAAVRDAASEAVGELLGAAHLLGGQALETCVVSVRAISEMARKHGVSTKASLLEPFLRLKLRSMQTFGTDKSRETLRKIKKARSKKLTKSEESARLDAELERDLREMEARASPEDQMAAKREILKHVSLTYFRILSSVSLSASGDGLQAYGHGAMHKPPCLDIILHGIEDMVGLINSDVLKDLLDALNPFFASNTLKVSVVLNCLHAAYRTNDALVRTAPSSQTLEVQTVNANGEQESTTTNFDFRELDVRLYECARRIMEEPKSCTVENVLLLLETIGCALDQRKVTAVRRAAFARRLFQMSMFLDQHCCNIGTLAAGLAVLPHSGWPECVEAEDQITLGAYSLSQEDPDSSGALDSMSWELFALCQHWHPKVAELARSKYKKKPCARVAEAIPLMLAHDSRSCGFNPPPLQKKVGK</sequence>
<feature type="region of interest" description="Disordered" evidence="5">
    <location>
        <begin position="1"/>
        <end position="99"/>
    </location>
</feature>
<accession>A0A5J4YZ76</accession>